<reference evidence="7" key="1">
    <citation type="submission" date="2020-11" db="EMBL/GenBank/DDBJ databases">
        <authorList>
            <consortium name="DOE Joint Genome Institute"/>
            <person name="Ahrendt S."/>
            <person name="Riley R."/>
            <person name="Andreopoulos W."/>
            <person name="Labutti K."/>
            <person name="Pangilinan J."/>
            <person name="Ruiz-Duenas F.J."/>
            <person name="Barrasa J.M."/>
            <person name="Sanchez-Garcia M."/>
            <person name="Camarero S."/>
            <person name="Miyauchi S."/>
            <person name="Serrano A."/>
            <person name="Linde D."/>
            <person name="Babiker R."/>
            <person name="Drula E."/>
            <person name="Ayuso-Fernandez I."/>
            <person name="Pacheco R."/>
            <person name="Padilla G."/>
            <person name="Ferreira P."/>
            <person name="Barriuso J."/>
            <person name="Kellner H."/>
            <person name="Castanera R."/>
            <person name="Alfaro M."/>
            <person name="Ramirez L."/>
            <person name="Pisabarro A.G."/>
            <person name="Kuo A."/>
            <person name="Tritt A."/>
            <person name="Lipzen A."/>
            <person name="He G."/>
            <person name="Yan M."/>
            <person name="Ng V."/>
            <person name="Cullen D."/>
            <person name="Martin F."/>
            <person name="Rosso M.-N."/>
            <person name="Henrissat B."/>
            <person name="Hibbett D."/>
            <person name="Martinez A.T."/>
            <person name="Grigoriev I.V."/>
        </authorList>
    </citation>
    <scope>NUCLEOTIDE SEQUENCE</scope>
    <source>
        <strain evidence="7">CIRM-BRFM 674</strain>
    </source>
</reference>
<dbReference type="Gene3D" id="3.30.200.20">
    <property type="entry name" value="Phosphorylase Kinase, domain 1"/>
    <property type="match status" value="1"/>
</dbReference>
<organism evidence="7 8">
    <name type="scientific">Pholiota conissans</name>
    <dbReference type="NCBI Taxonomy" id="109636"/>
    <lineage>
        <taxon>Eukaryota</taxon>
        <taxon>Fungi</taxon>
        <taxon>Dikarya</taxon>
        <taxon>Basidiomycota</taxon>
        <taxon>Agaricomycotina</taxon>
        <taxon>Agaricomycetes</taxon>
        <taxon>Agaricomycetidae</taxon>
        <taxon>Agaricales</taxon>
        <taxon>Agaricineae</taxon>
        <taxon>Strophariaceae</taxon>
        <taxon>Pholiota</taxon>
    </lineage>
</organism>
<evidence type="ECO:0000256" key="1">
    <source>
        <dbReference type="ARBA" id="ARBA00022527"/>
    </source>
</evidence>
<dbReference type="Pfam" id="PF00069">
    <property type="entry name" value="Pkinase"/>
    <property type="match status" value="1"/>
</dbReference>
<keyword evidence="4 7" id="KW-0418">Kinase</keyword>
<dbReference type="PANTHER" id="PTHR24351">
    <property type="entry name" value="RIBOSOMAL PROTEIN S6 KINASE"/>
    <property type="match status" value="1"/>
</dbReference>
<evidence type="ECO:0000313" key="7">
    <source>
        <dbReference type="EMBL" id="KAF9475513.1"/>
    </source>
</evidence>
<dbReference type="OrthoDB" id="347657at2759"/>
<keyword evidence="1" id="KW-0723">Serine/threonine-protein kinase</keyword>
<keyword evidence="2" id="KW-0808">Transferase</keyword>
<proteinExistence type="predicted"/>
<dbReference type="InterPro" id="IPR000719">
    <property type="entry name" value="Prot_kinase_dom"/>
</dbReference>
<evidence type="ECO:0000256" key="5">
    <source>
        <dbReference type="ARBA" id="ARBA00022840"/>
    </source>
</evidence>
<dbReference type="GO" id="GO:0005524">
    <property type="term" value="F:ATP binding"/>
    <property type="evidence" value="ECO:0007669"/>
    <property type="project" value="UniProtKB-KW"/>
</dbReference>
<keyword evidence="5" id="KW-0067">ATP-binding</keyword>
<dbReference type="GO" id="GO:0004674">
    <property type="term" value="F:protein serine/threonine kinase activity"/>
    <property type="evidence" value="ECO:0007669"/>
    <property type="project" value="UniProtKB-KW"/>
</dbReference>
<dbReference type="SUPFAM" id="SSF56112">
    <property type="entry name" value="Protein kinase-like (PK-like)"/>
    <property type="match status" value="1"/>
</dbReference>
<evidence type="ECO:0000313" key="8">
    <source>
        <dbReference type="Proteomes" id="UP000807469"/>
    </source>
</evidence>
<evidence type="ECO:0000259" key="6">
    <source>
        <dbReference type="PROSITE" id="PS50011"/>
    </source>
</evidence>
<protein>
    <submittedName>
        <fullName evidence="7">Kinase-like protein</fullName>
    </submittedName>
</protein>
<feature type="domain" description="Protein kinase" evidence="6">
    <location>
        <begin position="14"/>
        <end position="274"/>
    </location>
</feature>
<name>A0A9P5YUT0_9AGAR</name>
<gene>
    <name evidence="7" type="ORF">BDN70DRAFT_996370</name>
</gene>
<dbReference type="AlphaFoldDB" id="A0A9P5YUT0"/>
<dbReference type="EMBL" id="MU155329">
    <property type="protein sequence ID" value="KAF9475513.1"/>
    <property type="molecule type" value="Genomic_DNA"/>
</dbReference>
<accession>A0A9P5YUT0</accession>
<dbReference type="Proteomes" id="UP000807469">
    <property type="component" value="Unassembled WGS sequence"/>
</dbReference>
<sequence length="717" mass="78689">MAVLSDFEFDFDAFDKPPVSGSMKSATICTRRDNGIKYIIKRKRAARNTSWSEQTILETLTTLETPFVMRLCWSFYSGEHIYIVMDCDPENNFMDLIREHGPLGIHHATHYASELVTAISSLHDAGIMHRDIEPRNIKLDTKGHIVLTNFSLAELTGQAIAGVERASVPSDLDCTSTVYRAPELLLCWDHDGAVDCWSFGMLLYYMVFGMHPFGGRQGVQDDYAWVYDRIIHSSIPTESLRLVHPMARDLILRCLERNPALRWDMSKIKSHAYFASVDWKKVASRDVDVLPLRTAPAIPTKISSTAIHDAHQRYSSFTSSSADLDALKRITTHQCAQSIEKLCAGILEPPCDEPSQLFTSLLLSSDEIPPPSNAFRPLSRFLDVLEEEDRVSALDKHTGRYDPDISCEPRSQDTRADRISQFWDDFDKEQDNSGVSINSLEFGAATGVPYYKAPKLRKYRSAIQSRSRLFNVSTSSFHNRLQKKPRSTGALRPPRPAEVYENLPLGIHQIGSGIGFKYNVPAATSKVSVVSFAPSCHLFQRGFSVRNLGLSLGGSAGAKKAKNVGASTSNGALNEPAATTTAINTSGATPATSVPTTSLVSSGSKVVGNGAFVREMCQSPVWILSPPESLPSPLVLVNSPASSGSEPLSPITLVDAAENENCHVNITIPKNLELDSDFPLSTWAPTSTLRLVPPSLSSSKIPCLDSGDTSIYTDTSD</sequence>
<comment type="caution">
    <text evidence="7">The sequence shown here is derived from an EMBL/GenBank/DDBJ whole genome shotgun (WGS) entry which is preliminary data.</text>
</comment>
<evidence type="ECO:0000256" key="4">
    <source>
        <dbReference type="ARBA" id="ARBA00022777"/>
    </source>
</evidence>
<keyword evidence="3" id="KW-0547">Nucleotide-binding</keyword>
<keyword evidence="8" id="KW-1185">Reference proteome</keyword>
<evidence type="ECO:0000256" key="3">
    <source>
        <dbReference type="ARBA" id="ARBA00022741"/>
    </source>
</evidence>
<dbReference type="PROSITE" id="PS50011">
    <property type="entry name" value="PROTEIN_KINASE_DOM"/>
    <property type="match status" value="1"/>
</dbReference>
<dbReference type="Gene3D" id="1.10.510.10">
    <property type="entry name" value="Transferase(Phosphotransferase) domain 1"/>
    <property type="match status" value="1"/>
</dbReference>
<dbReference type="InterPro" id="IPR011009">
    <property type="entry name" value="Kinase-like_dom_sf"/>
</dbReference>
<evidence type="ECO:0000256" key="2">
    <source>
        <dbReference type="ARBA" id="ARBA00022679"/>
    </source>
</evidence>